<keyword evidence="9 12" id="KW-0573">Peptidoglycan synthesis</keyword>
<keyword evidence="5 12" id="KW-0132">Cell division</keyword>
<evidence type="ECO:0000259" key="16">
    <source>
        <dbReference type="Pfam" id="PF08245"/>
    </source>
</evidence>
<evidence type="ECO:0000256" key="4">
    <source>
        <dbReference type="ARBA" id="ARBA00022598"/>
    </source>
</evidence>
<dbReference type="InterPro" id="IPR035911">
    <property type="entry name" value="MurE/MurF_N"/>
</dbReference>
<dbReference type="AlphaFoldDB" id="A0A2T6BR12"/>
<dbReference type="InterPro" id="IPR000713">
    <property type="entry name" value="Mur_ligase_N"/>
</dbReference>
<comment type="pathway">
    <text evidence="1 12 13">Cell wall biogenesis; peptidoglycan biosynthesis.</text>
</comment>
<name>A0A2T6BR12_9BACL</name>
<keyword evidence="4 12" id="KW-0436">Ligase</keyword>
<dbReference type="HAMAP" id="MF_00208">
    <property type="entry name" value="MurE"/>
    <property type="match status" value="1"/>
</dbReference>
<dbReference type="GO" id="GO:0005737">
    <property type="term" value="C:cytoplasm"/>
    <property type="evidence" value="ECO:0007669"/>
    <property type="project" value="UniProtKB-SubCell"/>
</dbReference>
<comment type="caution">
    <text evidence="17">The sequence shown here is derived from an EMBL/GenBank/DDBJ whole genome shotgun (WGS) entry which is preliminary data.</text>
</comment>
<evidence type="ECO:0000256" key="6">
    <source>
        <dbReference type="ARBA" id="ARBA00022741"/>
    </source>
</evidence>
<evidence type="ECO:0000256" key="9">
    <source>
        <dbReference type="ARBA" id="ARBA00022984"/>
    </source>
</evidence>
<evidence type="ECO:0000256" key="5">
    <source>
        <dbReference type="ARBA" id="ARBA00022618"/>
    </source>
</evidence>
<keyword evidence="3 12" id="KW-0963">Cytoplasm</keyword>
<gene>
    <name evidence="12" type="primary">murE</name>
    <name evidence="17" type="ORF">C8P63_11661</name>
</gene>
<accession>A0A2T6BR12</accession>
<evidence type="ECO:0000256" key="12">
    <source>
        <dbReference type="HAMAP-Rule" id="MF_00208"/>
    </source>
</evidence>
<dbReference type="Gene3D" id="3.40.1390.10">
    <property type="entry name" value="MurE/MurF, N-terminal domain"/>
    <property type="match status" value="1"/>
</dbReference>
<feature type="domain" description="Mur ligase C-terminal" evidence="15">
    <location>
        <begin position="325"/>
        <end position="453"/>
    </location>
</feature>
<evidence type="ECO:0000256" key="1">
    <source>
        <dbReference type="ARBA" id="ARBA00004752"/>
    </source>
</evidence>
<feature type="binding site" evidence="12">
    <location>
        <position position="150"/>
    </location>
    <ligand>
        <name>UDP-N-acetyl-alpha-D-muramoyl-L-alanyl-D-glutamate</name>
        <dbReference type="ChEBI" id="CHEBI:83900"/>
    </ligand>
</feature>
<dbReference type="Gene3D" id="3.40.1190.10">
    <property type="entry name" value="Mur-like, catalytic domain"/>
    <property type="match status" value="1"/>
</dbReference>
<dbReference type="GO" id="GO:0009252">
    <property type="term" value="P:peptidoglycan biosynthetic process"/>
    <property type="evidence" value="ECO:0007669"/>
    <property type="project" value="UniProtKB-UniRule"/>
</dbReference>
<dbReference type="EMBL" id="QBKR01000016">
    <property type="protein sequence ID" value="PTX58474.1"/>
    <property type="molecule type" value="Genomic_DNA"/>
</dbReference>
<feature type="binding site" evidence="12">
    <location>
        <begin position="109"/>
        <end position="115"/>
    </location>
    <ligand>
        <name>ATP</name>
        <dbReference type="ChEBI" id="CHEBI:30616"/>
    </ligand>
</feature>
<keyword evidence="10 12" id="KW-0131">Cell cycle</keyword>
<feature type="binding site" evidence="12">
    <location>
        <begin position="151"/>
        <end position="152"/>
    </location>
    <ligand>
        <name>UDP-N-acetyl-alpha-D-muramoyl-L-alanyl-D-glutamate</name>
        <dbReference type="ChEBI" id="CHEBI:83900"/>
    </ligand>
</feature>
<proteinExistence type="inferred from homology"/>
<comment type="function">
    <text evidence="12">Catalyzes the addition of an amino acid to the nucleotide precursor UDP-N-acetylmuramoyl-L-alanyl-D-glutamate (UMAG) in the biosynthesis of bacterial cell-wall peptidoglycan.</text>
</comment>
<dbReference type="SUPFAM" id="SSF63418">
    <property type="entry name" value="MurE/MurF N-terminal domain"/>
    <property type="match status" value="1"/>
</dbReference>
<dbReference type="GO" id="GO:0051301">
    <property type="term" value="P:cell division"/>
    <property type="evidence" value="ECO:0007669"/>
    <property type="project" value="UniProtKB-KW"/>
</dbReference>
<keyword evidence="7 12" id="KW-0067">ATP-binding</keyword>
<dbReference type="InterPro" id="IPR013221">
    <property type="entry name" value="Mur_ligase_cen"/>
</dbReference>
<feature type="domain" description="Mur ligase central" evidence="16">
    <location>
        <begin position="107"/>
        <end position="303"/>
    </location>
</feature>
<evidence type="ECO:0000256" key="8">
    <source>
        <dbReference type="ARBA" id="ARBA00022960"/>
    </source>
</evidence>
<dbReference type="PANTHER" id="PTHR23135:SF4">
    <property type="entry name" value="UDP-N-ACETYLMURAMOYL-L-ALANYL-D-GLUTAMATE--2,6-DIAMINOPIMELATE LIGASE MURE HOMOLOG, CHLOROPLASTIC"/>
    <property type="match status" value="1"/>
</dbReference>
<keyword evidence="11 12" id="KW-0961">Cell wall biogenesis/degradation</keyword>
<dbReference type="GO" id="GO:0008360">
    <property type="term" value="P:regulation of cell shape"/>
    <property type="evidence" value="ECO:0007669"/>
    <property type="project" value="UniProtKB-KW"/>
</dbReference>
<evidence type="ECO:0000259" key="14">
    <source>
        <dbReference type="Pfam" id="PF01225"/>
    </source>
</evidence>
<comment type="similarity">
    <text evidence="2 12">Belongs to the MurCDEF family. MurE subfamily.</text>
</comment>
<dbReference type="RefSeq" id="WP_108024457.1">
    <property type="nucleotide sequence ID" value="NZ_QBKR01000016.1"/>
</dbReference>
<comment type="caution">
    <text evidence="12">Lacks conserved residue(s) required for the propagation of feature annotation.</text>
</comment>
<evidence type="ECO:0000256" key="13">
    <source>
        <dbReference type="RuleBase" id="RU004135"/>
    </source>
</evidence>
<keyword evidence="18" id="KW-1185">Reference proteome</keyword>
<feature type="binding site" evidence="12">
    <location>
        <position position="30"/>
    </location>
    <ligand>
        <name>UDP-N-acetyl-alpha-D-muramoyl-L-alanyl-D-glutamate</name>
        <dbReference type="ChEBI" id="CHEBI:83900"/>
    </ligand>
</feature>
<keyword evidence="12" id="KW-0460">Magnesium</keyword>
<dbReference type="GO" id="GO:0071555">
    <property type="term" value="P:cell wall organization"/>
    <property type="evidence" value="ECO:0007669"/>
    <property type="project" value="UniProtKB-KW"/>
</dbReference>
<evidence type="ECO:0000256" key="2">
    <source>
        <dbReference type="ARBA" id="ARBA00005898"/>
    </source>
</evidence>
<evidence type="ECO:0000259" key="15">
    <source>
        <dbReference type="Pfam" id="PF02875"/>
    </source>
</evidence>
<dbReference type="EC" id="6.3.2.-" evidence="12"/>
<keyword evidence="6 12" id="KW-0547">Nucleotide-binding</keyword>
<evidence type="ECO:0000256" key="10">
    <source>
        <dbReference type="ARBA" id="ARBA00023306"/>
    </source>
</evidence>
<evidence type="ECO:0000256" key="11">
    <source>
        <dbReference type="ARBA" id="ARBA00023316"/>
    </source>
</evidence>
<comment type="cofactor">
    <cofactor evidence="12">
        <name>Mg(2+)</name>
        <dbReference type="ChEBI" id="CHEBI:18420"/>
    </cofactor>
</comment>
<dbReference type="InterPro" id="IPR018109">
    <property type="entry name" value="Folylpolyglutamate_synth_CS"/>
</dbReference>
<dbReference type="PANTHER" id="PTHR23135">
    <property type="entry name" value="MUR LIGASE FAMILY MEMBER"/>
    <property type="match status" value="1"/>
</dbReference>
<dbReference type="Pfam" id="PF02875">
    <property type="entry name" value="Mur_ligase_C"/>
    <property type="match status" value="1"/>
</dbReference>
<keyword evidence="8 12" id="KW-0133">Cell shape</keyword>
<comment type="PTM">
    <text evidence="12">Carboxylation is probably crucial for Mg(2+) binding and, consequently, for the gamma-phosphate positioning of ATP.</text>
</comment>
<feature type="binding site" evidence="12">
    <location>
        <position position="181"/>
    </location>
    <ligand>
        <name>UDP-N-acetyl-alpha-D-muramoyl-L-alanyl-D-glutamate</name>
        <dbReference type="ChEBI" id="CHEBI:83900"/>
    </ligand>
</feature>
<dbReference type="GO" id="GO:0000287">
    <property type="term" value="F:magnesium ion binding"/>
    <property type="evidence" value="ECO:0007669"/>
    <property type="project" value="UniProtKB-UniRule"/>
</dbReference>
<dbReference type="Pfam" id="PF08245">
    <property type="entry name" value="Mur_ligase_M"/>
    <property type="match status" value="1"/>
</dbReference>
<dbReference type="OrthoDB" id="9800958at2"/>
<dbReference type="Gene3D" id="3.90.190.20">
    <property type="entry name" value="Mur ligase, C-terminal domain"/>
    <property type="match status" value="1"/>
</dbReference>
<comment type="subcellular location">
    <subcellularLocation>
        <location evidence="12 13">Cytoplasm</location>
    </subcellularLocation>
</comment>
<dbReference type="InterPro" id="IPR005761">
    <property type="entry name" value="UDP-N-AcMur-Glu-dNH2Pim_ligase"/>
</dbReference>
<evidence type="ECO:0000313" key="18">
    <source>
        <dbReference type="Proteomes" id="UP000244240"/>
    </source>
</evidence>
<evidence type="ECO:0000256" key="7">
    <source>
        <dbReference type="ARBA" id="ARBA00022840"/>
    </source>
</evidence>
<dbReference type="InterPro" id="IPR004101">
    <property type="entry name" value="Mur_ligase_C"/>
</dbReference>
<feature type="binding site" evidence="12">
    <location>
        <position position="183"/>
    </location>
    <ligand>
        <name>UDP-N-acetyl-alpha-D-muramoyl-L-alanyl-D-glutamate</name>
        <dbReference type="ChEBI" id="CHEBI:83900"/>
    </ligand>
</feature>
<evidence type="ECO:0000256" key="3">
    <source>
        <dbReference type="ARBA" id="ARBA00022490"/>
    </source>
</evidence>
<protein>
    <recommendedName>
        <fullName evidence="12">UDP-N-acetylmuramyl-tripeptide synthetase</fullName>
        <ecNumber evidence="12">6.3.2.-</ecNumber>
    </recommendedName>
    <alternativeName>
        <fullName evidence="12">UDP-MurNAc-tripeptide synthetase</fullName>
    </alternativeName>
</protein>
<evidence type="ECO:0000313" key="17">
    <source>
        <dbReference type="EMBL" id="PTX58474.1"/>
    </source>
</evidence>
<dbReference type="InterPro" id="IPR036615">
    <property type="entry name" value="Mur_ligase_C_dom_sf"/>
</dbReference>
<dbReference type="InterPro" id="IPR036565">
    <property type="entry name" value="Mur-like_cat_sf"/>
</dbReference>
<organism evidence="17 18">
    <name type="scientific">Melghirimyces profundicolus</name>
    <dbReference type="NCBI Taxonomy" id="1242148"/>
    <lineage>
        <taxon>Bacteria</taxon>
        <taxon>Bacillati</taxon>
        <taxon>Bacillota</taxon>
        <taxon>Bacilli</taxon>
        <taxon>Bacillales</taxon>
        <taxon>Thermoactinomycetaceae</taxon>
        <taxon>Melghirimyces</taxon>
    </lineage>
</organism>
<reference evidence="17 18" key="1">
    <citation type="submission" date="2018-04" db="EMBL/GenBank/DDBJ databases">
        <title>Genomic Encyclopedia of Archaeal and Bacterial Type Strains, Phase II (KMG-II): from individual species to whole genera.</title>
        <authorList>
            <person name="Goeker M."/>
        </authorList>
    </citation>
    <scope>NUCLEOTIDE SEQUENCE [LARGE SCALE GENOMIC DNA]</scope>
    <source>
        <strain evidence="17 18">DSM 45787</strain>
    </source>
</reference>
<dbReference type="UniPathway" id="UPA00219"/>
<dbReference type="NCBIfam" id="TIGR01085">
    <property type="entry name" value="murE"/>
    <property type="match status" value="1"/>
</dbReference>
<dbReference type="Proteomes" id="UP000244240">
    <property type="component" value="Unassembled WGS sequence"/>
</dbReference>
<feature type="domain" description="Mur ligase N-terminal catalytic" evidence="14">
    <location>
        <begin position="23"/>
        <end position="95"/>
    </location>
</feature>
<dbReference type="PROSITE" id="PS01011">
    <property type="entry name" value="FOLYLPOLYGLU_SYNT_1"/>
    <property type="match status" value="1"/>
</dbReference>
<dbReference type="GO" id="GO:0004326">
    <property type="term" value="F:tetrahydrofolylpolyglutamate synthase activity"/>
    <property type="evidence" value="ECO:0007669"/>
    <property type="project" value="InterPro"/>
</dbReference>
<dbReference type="Pfam" id="PF01225">
    <property type="entry name" value="Mur_ligase"/>
    <property type="match status" value="1"/>
</dbReference>
<sequence length="483" mass="53602">MKLKDVFHPLPVSVPASAGDRSIRGIHFHSAKIQPGDLFVAIRGNEVDGHDFIMDAVRAGAVAVAGEKEVPDLPVPYIRVPDGRRALAHLAARFYGQPSDRHTVVGVTGTNGKTTTSHMLHHILRENGSSCTLIGTIHHRINGVEIPAANTTPDALSLQKWLAESRDPWVVMEVSSHGIVQHRTDRIGFDCAVFTNLSREHLDYHGNMEAYFQAKKRLFSQLKPSGTAVVCTFTDWGRKLAGQLVSEGLSVRTVGETPEDDIRIEPTDRGRLDLREGGTVRTLSLPLPGKYNARNAAAAYCAATSLGVEADRAVRALEQFPGIPGRFERFSHPSGVNLVVDYAHTPDGLYEFLNTIRSRCNGQLFHVFGFRGDRDPSKRGELLSVSSRISDRVILTRDKLGKTPWNEMKEEMKRIARRYGRGKVTLVEDRSLAIRQALEEARPGDWITITGKGPEPYDDPCTLPVHSDLEAVRWLMKREHLKV</sequence>
<feature type="modified residue" description="N6-carboxylysine" evidence="12">
    <location>
        <position position="215"/>
    </location>
</feature>
<dbReference type="GO" id="GO:0005524">
    <property type="term" value="F:ATP binding"/>
    <property type="evidence" value="ECO:0007669"/>
    <property type="project" value="UniProtKB-UniRule"/>
</dbReference>
<feature type="binding site" evidence="12">
    <location>
        <position position="175"/>
    </location>
    <ligand>
        <name>UDP-N-acetyl-alpha-D-muramoyl-L-alanyl-D-glutamate</name>
        <dbReference type="ChEBI" id="CHEBI:83900"/>
    </ligand>
</feature>
<dbReference type="SUPFAM" id="SSF53623">
    <property type="entry name" value="MurD-like peptide ligases, catalytic domain"/>
    <property type="match status" value="1"/>
</dbReference>
<dbReference type="SUPFAM" id="SSF53244">
    <property type="entry name" value="MurD-like peptide ligases, peptide-binding domain"/>
    <property type="match status" value="1"/>
</dbReference>
<dbReference type="NCBIfam" id="NF001126">
    <property type="entry name" value="PRK00139.1-4"/>
    <property type="match status" value="1"/>
</dbReference>